<gene>
    <name evidence="1" type="ORF">NEOCIP111885_04188</name>
</gene>
<organism evidence="1 2">
    <name type="scientific">Pseudoneobacillus rhizosphaerae</name>
    <dbReference type="NCBI Taxonomy" id="2880968"/>
    <lineage>
        <taxon>Bacteria</taxon>
        <taxon>Bacillati</taxon>
        <taxon>Bacillota</taxon>
        <taxon>Bacilli</taxon>
        <taxon>Bacillales</taxon>
        <taxon>Bacillaceae</taxon>
        <taxon>Pseudoneobacillus</taxon>
    </lineage>
</organism>
<keyword evidence="2" id="KW-1185">Reference proteome</keyword>
<evidence type="ECO:0000313" key="1">
    <source>
        <dbReference type="EMBL" id="CAG9610414.1"/>
    </source>
</evidence>
<name>A0A9C7GDI1_9BACI</name>
<dbReference type="Proteomes" id="UP000789845">
    <property type="component" value="Unassembled WGS sequence"/>
</dbReference>
<proteinExistence type="predicted"/>
<dbReference type="EMBL" id="CAKJTG010000035">
    <property type="protein sequence ID" value="CAG9610414.1"/>
    <property type="molecule type" value="Genomic_DNA"/>
</dbReference>
<dbReference type="AlphaFoldDB" id="A0A9C7GDI1"/>
<comment type="caution">
    <text evidence="1">The sequence shown here is derived from an EMBL/GenBank/DDBJ whole genome shotgun (WGS) entry which is preliminary data.</text>
</comment>
<protein>
    <submittedName>
        <fullName evidence="1">Uncharacterized protein</fullName>
    </submittedName>
</protein>
<reference evidence="1" key="1">
    <citation type="submission" date="2021-10" db="EMBL/GenBank/DDBJ databases">
        <authorList>
            <person name="Criscuolo A."/>
        </authorList>
    </citation>
    <scope>NUCLEOTIDE SEQUENCE</scope>
    <source>
        <strain evidence="1">CIP111885</strain>
    </source>
</reference>
<evidence type="ECO:0000313" key="2">
    <source>
        <dbReference type="Proteomes" id="UP000789845"/>
    </source>
</evidence>
<sequence length="232" mass="27067">MSLEWFDRVVGELQDSLESICDKYDQTGQMTTERGAKHPRIEFYTEIQDDSEREYFCSLFFDPSNEEFYVETVDPEFGHLSKMILPDIEDIVEVVHDSFHDYMNGDMTEVSYADDYTDSAVVYVEDEDDGNIVYLDSDAEEDDVIYEDIDVEWETPEVTAYFEENEVEITYQFGIIPETGDGVLKRTNRIWTDEDEILKDETNFIFSKEEAGTIIAMIASHMDKMSSMDEYQ</sequence>
<accession>A0A9C7GDI1</accession>
<dbReference type="RefSeq" id="WP_230498768.1">
    <property type="nucleotide sequence ID" value="NZ_CAKJTG010000035.1"/>
</dbReference>